<dbReference type="WBParaSite" id="jg18317">
    <property type="protein sequence ID" value="jg18317"/>
    <property type="gene ID" value="jg18317"/>
</dbReference>
<comment type="similarity">
    <text evidence="2">Belongs to the eukaryotic ribosomal protein eL24 family.</text>
</comment>
<dbReference type="FunFam" id="2.30.170.20:FF:000001">
    <property type="entry name" value="probable ribosome biogenesis protein RLP24"/>
    <property type="match status" value="1"/>
</dbReference>
<comment type="subcellular location">
    <subcellularLocation>
        <location evidence="1">Nucleus</location>
    </subcellularLocation>
</comment>
<sequence length="250" mass="29275">MWGKIKEALLNLDVVSSINCANFDAEIAAYSSFAEVFLGVKVKLCSFHVKQGFTAREVLFCSSTVYPGHGITFVRNDCNVFKFCRSKCHKLFKKKRNPRKAKWTKASRRMRGKELVNDTTQQLEKRRNEPSKYERSLWQESIEAMKEVHTIKEKRYGQLIKNTLKPGKLVKRAGMIEKAKKKVYLIRDPVADDQEEEEPKMEEPELQMESIREIMHIPYSLFSLLHPIVTLVRNKWNVYILFMTQTELTH</sequence>
<evidence type="ECO:0000256" key="1">
    <source>
        <dbReference type="ARBA" id="ARBA00004123"/>
    </source>
</evidence>
<proteinExistence type="inferred from homology"/>
<organism evidence="10 11">
    <name type="scientific">Ditylenchus dipsaci</name>
    <dbReference type="NCBI Taxonomy" id="166011"/>
    <lineage>
        <taxon>Eukaryota</taxon>
        <taxon>Metazoa</taxon>
        <taxon>Ecdysozoa</taxon>
        <taxon>Nematoda</taxon>
        <taxon>Chromadorea</taxon>
        <taxon>Rhabditida</taxon>
        <taxon>Tylenchina</taxon>
        <taxon>Tylenchomorpha</taxon>
        <taxon>Sphaerularioidea</taxon>
        <taxon>Anguinidae</taxon>
        <taxon>Anguininae</taxon>
        <taxon>Ditylenchus</taxon>
    </lineage>
</organism>
<evidence type="ECO:0000256" key="2">
    <source>
        <dbReference type="ARBA" id="ARBA00005647"/>
    </source>
</evidence>
<dbReference type="PANTHER" id="PTHR10792:SF8">
    <property type="entry name" value="RIBOSOME BIOGENESIS PROTEIN RLP24-RELATED"/>
    <property type="match status" value="1"/>
</dbReference>
<keyword evidence="4" id="KW-0539">Nucleus</keyword>
<dbReference type="Pfam" id="PF01246">
    <property type="entry name" value="Ribosomal_L24e"/>
    <property type="match status" value="1"/>
</dbReference>
<evidence type="ECO:0000256" key="3">
    <source>
        <dbReference type="ARBA" id="ARBA00022517"/>
    </source>
</evidence>
<dbReference type="PANTHER" id="PTHR10792">
    <property type="entry name" value="60S RIBOSOMAL PROTEIN L24"/>
    <property type="match status" value="1"/>
</dbReference>
<dbReference type="GO" id="GO:0005730">
    <property type="term" value="C:nucleolus"/>
    <property type="evidence" value="ECO:0007669"/>
    <property type="project" value="TreeGrafter"/>
</dbReference>
<dbReference type="Gene3D" id="2.30.170.20">
    <property type="entry name" value="Ribosomal protein L24e"/>
    <property type="match status" value="1"/>
</dbReference>
<dbReference type="GO" id="GO:0003735">
    <property type="term" value="F:structural constituent of ribosome"/>
    <property type="evidence" value="ECO:0007669"/>
    <property type="project" value="InterPro"/>
</dbReference>
<protein>
    <recommendedName>
        <fullName evidence="5">Probable ribosome biogenesis protein RLP24</fullName>
    </recommendedName>
</protein>
<dbReference type="AlphaFoldDB" id="A0A915DC49"/>
<dbReference type="InterPro" id="IPR056366">
    <property type="entry name" value="Ribosomal_eL24"/>
</dbReference>
<comment type="subunit">
    <text evidence="7">Associated with nucleolar and cytoplasmic pre-60S particles. At the end of biogenesis it dissociates from cytoplasmic pre-60S particles and is likely to be exchanged for its ribosomal homologue, RPL24.</text>
</comment>
<dbReference type="InterPro" id="IPR023442">
    <property type="entry name" value="Ribosomal_eL24_CS"/>
</dbReference>
<evidence type="ECO:0000256" key="4">
    <source>
        <dbReference type="ARBA" id="ARBA00023242"/>
    </source>
</evidence>
<dbReference type="Proteomes" id="UP000887574">
    <property type="component" value="Unplaced"/>
</dbReference>
<dbReference type="SUPFAM" id="SSF57716">
    <property type="entry name" value="Glucocorticoid receptor-like (DNA-binding domain)"/>
    <property type="match status" value="1"/>
</dbReference>
<dbReference type="CDD" id="cd00472">
    <property type="entry name" value="Ribosomal_L24e_L24"/>
    <property type="match status" value="1"/>
</dbReference>
<evidence type="ECO:0000259" key="9">
    <source>
        <dbReference type="SMART" id="SM00746"/>
    </source>
</evidence>
<accession>A0A915DC49</accession>
<evidence type="ECO:0000256" key="6">
    <source>
        <dbReference type="ARBA" id="ARBA00059003"/>
    </source>
</evidence>
<comment type="function">
    <text evidence="6">Involved in the biogenesis of the 60S ribosomal subunit. Ensures the docking of NOG1 to pre-60S particles.</text>
</comment>
<dbReference type="PROSITE" id="PS01073">
    <property type="entry name" value="RIBOSOMAL_L24E"/>
    <property type="match status" value="1"/>
</dbReference>
<dbReference type="InterPro" id="IPR000988">
    <property type="entry name" value="Ribosomal_eL24-rel_N"/>
</dbReference>
<name>A0A915DC49_9BILA</name>
<dbReference type="InterPro" id="IPR011017">
    <property type="entry name" value="TRASH_dom"/>
</dbReference>
<reference evidence="11" key="1">
    <citation type="submission" date="2022-11" db="UniProtKB">
        <authorList>
            <consortium name="WormBaseParasite"/>
        </authorList>
    </citation>
    <scope>IDENTIFICATION</scope>
</reference>
<feature type="domain" description="TRASH" evidence="9">
    <location>
        <begin position="60"/>
        <end position="96"/>
    </location>
</feature>
<keyword evidence="3" id="KW-0690">Ribosome biogenesis</keyword>
<feature type="region of interest" description="Disordered" evidence="8">
    <location>
        <begin position="105"/>
        <end position="130"/>
    </location>
</feature>
<keyword evidence="10" id="KW-1185">Reference proteome</keyword>
<dbReference type="InterPro" id="IPR038630">
    <property type="entry name" value="L24e/L24_sf"/>
</dbReference>
<dbReference type="SMART" id="SM00746">
    <property type="entry name" value="TRASH"/>
    <property type="match status" value="1"/>
</dbReference>
<evidence type="ECO:0000256" key="8">
    <source>
        <dbReference type="SAM" id="MobiDB-lite"/>
    </source>
</evidence>
<evidence type="ECO:0000313" key="10">
    <source>
        <dbReference type="Proteomes" id="UP000887574"/>
    </source>
</evidence>
<evidence type="ECO:0000313" key="11">
    <source>
        <dbReference type="WBParaSite" id="jg18317"/>
    </source>
</evidence>
<evidence type="ECO:0000256" key="5">
    <source>
        <dbReference type="ARBA" id="ARBA00039784"/>
    </source>
</evidence>
<evidence type="ECO:0000256" key="7">
    <source>
        <dbReference type="ARBA" id="ARBA00064137"/>
    </source>
</evidence>
<dbReference type="GO" id="GO:0042273">
    <property type="term" value="P:ribosomal large subunit biogenesis"/>
    <property type="evidence" value="ECO:0007669"/>
    <property type="project" value="TreeGrafter"/>
</dbReference>